<dbReference type="RefSeq" id="WP_139164612.1">
    <property type="nucleotide sequence ID" value="NZ_FNDW01000005.1"/>
</dbReference>
<dbReference type="EMBL" id="FNDW01000005">
    <property type="protein sequence ID" value="SDI24442.1"/>
    <property type="molecule type" value="Genomic_DNA"/>
</dbReference>
<dbReference type="Proteomes" id="UP000198869">
    <property type="component" value="Unassembled WGS sequence"/>
</dbReference>
<dbReference type="AlphaFoldDB" id="A0A1G8J039"/>
<organism evidence="1 2">
    <name type="scientific">Chryseobacterium taeanense</name>
    <dbReference type="NCBI Taxonomy" id="311334"/>
    <lineage>
        <taxon>Bacteria</taxon>
        <taxon>Pseudomonadati</taxon>
        <taxon>Bacteroidota</taxon>
        <taxon>Flavobacteriia</taxon>
        <taxon>Flavobacteriales</taxon>
        <taxon>Weeksellaceae</taxon>
        <taxon>Chryseobacterium group</taxon>
        <taxon>Chryseobacterium</taxon>
    </lineage>
</organism>
<accession>A0A1G8J039</accession>
<sequence length="93" mass="11361">MEEDFDYMDFYRMSYIEVNKDLLYPLKQNNLLPLDINYKGRLYSNFKYLNQEFINVVTSEKISKLGSDGVPYIINIFDNIMTFYFFEWDYNDL</sequence>
<name>A0A1G8J039_9FLAO</name>
<gene>
    <name evidence="1" type="ORF">SAMN05421846_105166</name>
</gene>
<evidence type="ECO:0000313" key="1">
    <source>
        <dbReference type="EMBL" id="SDI24442.1"/>
    </source>
</evidence>
<evidence type="ECO:0000313" key="2">
    <source>
        <dbReference type="Proteomes" id="UP000198869"/>
    </source>
</evidence>
<protein>
    <submittedName>
        <fullName evidence="1">Uncharacterized protein</fullName>
    </submittedName>
</protein>
<reference evidence="2" key="1">
    <citation type="submission" date="2016-10" db="EMBL/GenBank/DDBJ databases">
        <authorList>
            <person name="Varghese N."/>
            <person name="Submissions S."/>
        </authorList>
    </citation>
    <scope>NUCLEOTIDE SEQUENCE [LARGE SCALE GENOMIC DNA]</scope>
    <source>
        <strain evidence="2">DSM 17071</strain>
    </source>
</reference>
<keyword evidence="2" id="KW-1185">Reference proteome</keyword>
<proteinExistence type="predicted"/>